<dbReference type="GO" id="GO:0035870">
    <property type="term" value="F:dITP diphosphatase activity"/>
    <property type="evidence" value="ECO:0007669"/>
    <property type="project" value="UniProtKB-UniRule"/>
</dbReference>
<comment type="catalytic activity">
    <reaction evidence="10">
        <text>ITP + H2O = IMP + diphosphate + H(+)</text>
        <dbReference type="Rhea" id="RHEA:29399"/>
        <dbReference type="ChEBI" id="CHEBI:15377"/>
        <dbReference type="ChEBI" id="CHEBI:15378"/>
        <dbReference type="ChEBI" id="CHEBI:33019"/>
        <dbReference type="ChEBI" id="CHEBI:58053"/>
        <dbReference type="ChEBI" id="CHEBI:61402"/>
        <dbReference type="EC" id="3.6.1.66"/>
    </reaction>
</comment>
<comment type="similarity">
    <text evidence="1 10 11">Belongs to the HAM1 NTPase family.</text>
</comment>
<dbReference type="SUPFAM" id="SSF52972">
    <property type="entry name" value="ITPase-like"/>
    <property type="match status" value="1"/>
</dbReference>
<evidence type="ECO:0000256" key="9">
    <source>
        <dbReference type="ARBA" id="ARBA00052017"/>
    </source>
</evidence>
<feature type="binding site" evidence="10">
    <location>
        <position position="80"/>
    </location>
    <ligand>
        <name>substrate</name>
    </ligand>
</feature>
<sequence length="207" mass="21920">MSDPLSSSSASNTVVLASGNAGKLKELGGILAPLGMDLRSQAEFDVPEVPEDGLTFVENALIKARAAARHTGLPAIADDSGLEVDALQGAPGIHSARYSGEGDAGNNRKLLAALAGLPREQRRARFQCVLVFLRHADDPTPLICQGSWEGFILDAPAGEQGFGYDPVFYVPDHDRSAAELPREVKNQVSHRARACAQLAEALARRPG</sequence>
<comment type="subunit">
    <text evidence="2 10">Homodimer.</text>
</comment>
<evidence type="ECO:0000256" key="1">
    <source>
        <dbReference type="ARBA" id="ARBA00008023"/>
    </source>
</evidence>
<dbReference type="EMBL" id="VRZA01000007">
    <property type="protein sequence ID" value="TXS90660.1"/>
    <property type="molecule type" value="Genomic_DNA"/>
</dbReference>
<comment type="caution">
    <text evidence="12">The sequence shown here is derived from an EMBL/GenBank/DDBJ whole genome shotgun (WGS) entry which is preliminary data.</text>
</comment>
<accession>A0A5C8ZSL0</accession>
<evidence type="ECO:0000256" key="11">
    <source>
        <dbReference type="RuleBase" id="RU003781"/>
    </source>
</evidence>
<dbReference type="GO" id="GO:0046872">
    <property type="term" value="F:metal ion binding"/>
    <property type="evidence" value="ECO:0007669"/>
    <property type="project" value="UniProtKB-KW"/>
</dbReference>
<feature type="binding site" evidence="10">
    <location>
        <begin position="190"/>
        <end position="191"/>
    </location>
    <ligand>
        <name>substrate</name>
    </ligand>
</feature>
<feature type="binding site" evidence="10">
    <location>
        <begin position="18"/>
        <end position="23"/>
    </location>
    <ligand>
        <name>substrate</name>
    </ligand>
</feature>
<dbReference type="GO" id="GO:0017111">
    <property type="term" value="F:ribonucleoside triphosphate phosphatase activity"/>
    <property type="evidence" value="ECO:0007669"/>
    <property type="project" value="InterPro"/>
</dbReference>
<protein>
    <recommendedName>
        <fullName evidence="10">dITP/XTP pyrophosphatase</fullName>
        <ecNumber evidence="10">3.6.1.66</ecNumber>
    </recommendedName>
    <alternativeName>
        <fullName evidence="10">Non-canonical purine NTP pyrophosphatase</fullName>
    </alternativeName>
    <alternativeName>
        <fullName evidence="10">Non-standard purine NTP pyrophosphatase</fullName>
    </alternativeName>
    <alternativeName>
        <fullName evidence="10">Nucleoside-triphosphate diphosphatase</fullName>
    </alternativeName>
    <alternativeName>
        <fullName evidence="10">Nucleoside-triphosphate pyrophosphatase</fullName>
        <shortName evidence="10">NTPase</shortName>
    </alternativeName>
</protein>
<dbReference type="GO" id="GO:0036220">
    <property type="term" value="F:ITP diphosphatase activity"/>
    <property type="evidence" value="ECO:0007669"/>
    <property type="project" value="UniProtKB-UniRule"/>
</dbReference>
<dbReference type="Gene3D" id="3.90.950.10">
    <property type="match status" value="1"/>
</dbReference>
<evidence type="ECO:0000313" key="13">
    <source>
        <dbReference type="Proteomes" id="UP000321039"/>
    </source>
</evidence>
<comment type="function">
    <text evidence="10">Pyrophosphatase that catalyzes the hydrolysis of nucleoside triphosphates to their monophosphate derivatives, with a high preference for the non-canonical purine nucleotides XTP (xanthosine triphosphate), dITP (deoxyinosine triphosphate) and ITP. Seems to function as a house-cleaning enzyme that removes non-canonical purine nucleotides from the nucleotide pool, thus preventing their incorporation into DNA/RNA and avoiding chromosomal lesions.</text>
</comment>
<keyword evidence="4 10" id="KW-0547">Nucleotide-binding</keyword>
<feature type="binding site" evidence="10">
    <location>
        <begin position="162"/>
        <end position="165"/>
    </location>
    <ligand>
        <name>substrate</name>
    </ligand>
</feature>
<evidence type="ECO:0000256" key="5">
    <source>
        <dbReference type="ARBA" id="ARBA00022801"/>
    </source>
</evidence>
<evidence type="ECO:0000313" key="12">
    <source>
        <dbReference type="EMBL" id="TXS90660.1"/>
    </source>
</evidence>
<dbReference type="GO" id="GO:0036222">
    <property type="term" value="F:XTP diphosphatase activity"/>
    <property type="evidence" value="ECO:0007669"/>
    <property type="project" value="UniProtKB-UniRule"/>
</dbReference>
<feature type="binding site" evidence="10">
    <location>
        <position position="79"/>
    </location>
    <ligand>
        <name>Mg(2+)</name>
        <dbReference type="ChEBI" id="CHEBI:18420"/>
    </ligand>
</feature>
<evidence type="ECO:0000256" key="4">
    <source>
        <dbReference type="ARBA" id="ARBA00022741"/>
    </source>
</evidence>
<comment type="catalytic activity">
    <reaction evidence="8 10">
        <text>dITP + H2O = dIMP + diphosphate + H(+)</text>
        <dbReference type="Rhea" id="RHEA:28342"/>
        <dbReference type="ChEBI" id="CHEBI:15377"/>
        <dbReference type="ChEBI" id="CHEBI:15378"/>
        <dbReference type="ChEBI" id="CHEBI:33019"/>
        <dbReference type="ChEBI" id="CHEBI:61194"/>
        <dbReference type="ChEBI" id="CHEBI:61382"/>
        <dbReference type="EC" id="3.6.1.66"/>
    </reaction>
</comment>
<dbReference type="NCBIfam" id="TIGR00042">
    <property type="entry name" value="RdgB/HAM1 family non-canonical purine NTP pyrophosphatase"/>
    <property type="match status" value="1"/>
</dbReference>
<name>A0A5C8ZSL0_9GAMM</name>
<dbReference type="PANTHER" id="PTHR11067">
    <property type="entry name" value="INOSINE TRIPHOSPHATE PYROPHOSPHATASE/HAM1 PROTEIN"/>
    <property type="match status" value="1"/>
</dbReference>
<dbReference type="EC" id="3.6.1.66" evidence="10"/>
<keyword evidence="7 10" id="KW-0546">Nucleotide metabolism</keyword>
<dbReference type="GO" id="GO:0005829">
    <property type="term" value="C:cytosol"/>
    <property type="evidence" value="ECO:0007669"/>
    <property type="project" value="TreeGrafter"/>
</dbReference>
<evidence type="ECO:0000256" key="3">
    <source>
        <dbReference type="ARBA" id="ARBA00022723"/>
    </source>
</evidence>
<evidence type="ECO:0000256" key="8">
    <source>
        <dbReference type="ARBA" id="ARBA00051875"/>
    </source>
</evidence>
<gene>
    <name evidence="12" type="primary">rdgB</name>
    <name evidence="12" type="ORF">FV139_16905</name>
</gene>
<dbReference type="PANTHER" id="PTHR11067:SF9">
    <property type="entry name" value="INOSINE TRIPHOSPHATE PYROPHOSPHATASE"/>
    <property type="match status" value="1"/>
</dbReference>
<dbReference type="Proteomes" id="UP000321039">
    <property type="component" value="Unassembled WGS sequence"/>
</dbReference>
<feature type="active site" description="Proton acceptor" evidence="10">
    <location>
        <position position="79"/>
    </location>
</feature>
<dbReference type="GO" id="GO:0009117">
    <property type="term" value="P:nucleotide metabolic process"/>
    <property type="evidence" value="ECO:0007669"/>
    <property type="project" value="UniProtKB-KW"/>
</dbReference>
<keyword evidence="5 10" id="KW-0378">Hydrolase</keyword>
<dbReference type="FunFam" id="3.90.950.10:FF:000001">
    <property type="entry name" value="dITP/XTP pyrophosphatase"/>
    <property type="match status" value="1"/>
</dbReference>
<dbReference type="Pfam" id="PF01725">
    <property type="entry name" value="Ham1p_like"/>
    <property type="match status" value="1"/>
</dbReference>
<comment type="caution">
    <text evidence="10">Lacks conserved residue(s) required for the propagation of feature annotation.</text>
</comment>
<dbReference type="RefSeq" id="WP_148069658.1">
    <property type="nucleotide sequence ID" value="NZ_VRZA01000007.1"/>
</dbReference>
<dbReference type="InterPro" id="IPR020922">
    <property type="entry name" value="dITP/XTP_pyrophosphatase"/>
</dbReference>
<dbReference type="InterPro" id="IPR002637">
    <property type="entry name" value="RdgB/HAM1"/>
</dbReference>
<evidence type="ECO:0000256" key="6">
    <source>
        <dbReference type="ARBA" id="ARBA00022842"/>
    </source>
</evidence>
<comment type="cofactor">
    <cofactor evidence="10">
        <name>Mg(2+)</name>
        <dbReference type="ChEBI" id="CHEBI:18420"/>
    </cofactor>
    <text evidence="10">Binds 1 Mg(2+) ion per subunit.</text>
</comment>
<proteinExistence type="inferred from homology"/>
<organism evidence="12 13">
    <name type="scientific">Parahaliea maris</name>
    <dbReference type="NCBI Taxonomy" id="2716870"/>
    <lineage>
        <taxon>Bacteria</taxon>
        <taxon>Pseudomonadati</taxon>
        <taxon>Pseudomonadota</taxon>
        <taxon>Gammaproteobacteria</taxon>
        <taxon>Cellvibrionales</taxon>
        <taxon>Halieaceae</taxon>
        <taxon>Parahaliea</taxon>
    </lineage>
</organism>
<dbReference type="GO" id="GO:0000166">
    <property type="term" value="F:nucleotide binding"/>
    <property type="evidence" value="ECO:0007669"/>
    <property type="project" value="UniProtKB-KW"/>
</dbReference>
<dbReference type="HAMAP" id="MF_01405">
    <property type="entry name" value="Non_canon_purine_NTPase"/>
    <property type="match status" value="1"/>
</dbReference>
<dbReference type="CDD" id="cd00515">
    <property type="entry name" value="HAM1"/>
    <property type="match status" value="1"/>
</dbReference>
<evidence type="ECO:0000256" key="10">
    <source>
        <dbReference type="HAMAP-Rule" id="MF_01405"/>
    </source>
</evidence>
<dbReference type="InterPro" id="IPR029001">
    <property type="entry name" value="ITPase-like_fam"/>
</dbReference>
<keyword evidence="13" id="KW-1185">Reference proteome</keyword>
<dbReference type="AlphaFoldDB" id="A0A5C8ZSL0"/>
<comment type="catalytic activity">
    <reaction evidence="9 10">
        <text>XTP + H2O = XMP + diphosphate + H(+)</text>
        <dbReference type="Rhea" id="RHEA:28610"/>
        <dbReference type="ChEBI" id="CHEBI:15377"/>
        <dbReference type="ChEBI" id="CHEBI:15378"/>
        <dbReference type="ChEBI" id="CHEBI:33019"/>
        <dbReference type="ChEBI" id="CHEBI:57464"/>
        <dbReference type="ChEBI" id="CHEBI:61314"/>
        <dbReference type="EC" id="3.6.1.66"/>
    </reaction>
</comment>
<evidence type="ECO:0000256" key="7">
    <source>
        <dbReference type="ARBA" id="ARBA00023080"/>
    </source>
</evidence>
<reference evidence="12 13" key="1">
    <citation type="submission" date="2019-08" db="EMBL/GenBank/DDBJ databases">
        <title>Parahaliea maris sp. nov., isolated from the surface seawater.</title>
        <authorList>
            <person name="Liu Y."/>
        </authorList>
    </citation>
    <scope>NUCLEOTIDE SEQUENCE [LARGE SCALE GENOMIC DNA]</scope>
    <source>
        <strain evidence="12 13">HSLHS9</strain>
    </source>
</reference>
<evidence type="ECO:0000256" key="2">
    <source>
        <dbReference type="ARBA" id="ARBA00011738"/>
    </source>
</evidence>
<keyword evidence="6 10" id="KW-0460">Magnesium</keyword>
<feature type="binding site" evidence="10">
    <location>
        <position position="185"/>
    </location>
    <ligand>
        <name>substrate</name>
    </ligand>
</feature>
<keyword evidence="3 10" id="KW-0479">Metal-binding</keyword>
<dbReference type="GO" id="GO:0009146">
    <property type="term" value="P:purine nucleoside triphosphate catabolic process"/>
    <property type="evidence" value="ECO:0007669"/>
    <property type="project" value="UniProtKB-UniRule"/>
</dbReference>